<sequence length="122" mass="14226">MKNQAYRMALLFDFYGDLLTDRQKEFYDLYYNEDLSLAEIAENYGITRQGVRDVIVRAEAYLTEIEDKTGLIRRFHTMQAQLKEVEGCAHRLLELNAARFEDDELEALGKQLQGLAETLIQE</sequence>
<dbReference type="Proteomes" id="UP001204562">
    <property type="component" value="Unassembled WGS sequence"/>
</dbReference>
<dbReference type="RefSeq" id="WP_256304653.1">
    <property type="nucleotide sequence ID" value="NZ_JANFYS010000033.1"/>
</dbReference>
<evidence type="ECO:0000313" key="4">
    <source>
        <dbReference type="EMBL" id="MCQ4771496.1"/>
    </source>
</evidence>
<organism evidence="4 5">
    <name type="scientific">Intestinimonas massiliensis</name>
    <name type="common">ex Afouda et al. 2020</name>
    <dbReference type="NCBI Taxonomy" id="1673721"/>
    <lineage>
        <taxon>Bacteria</taxon>
        <taxon>Bacillati</taxon>
        <taxon>Bacillota</taxon>
        <taxon>Clostridia</taxon>
        <taxon>Eubacteriales</taxon>
        <taxon>Intestinimonas</taxon>
    </lineage>
</organism>
<gene>
    <name evidence="4" type="ORF">NE579_13700</name>
</gene>
<accession>A0AAW5JSP4</accession>
<dbReference type="PANTHER" id="PTHR40083">
    <property type="entry name" value="UPF0122 PROTEIN CBO2450/CLC_2298"/>
    <property type="match status" value="1"/>
</dbReference>
<comment type="caution">
    <text evidence="4">The sequence shown here is derived from an EMBL/GenBank/DDBJ whole genome shotgun (WGS) entry which is preliminary data.</text>
</comment>
<dbReference type="HAMAP" id="MF_00245">
    <property type="entry name" value="UPF0122"/>
    <property type="match status" value="1"/>
</dbReference>
<evidence type="ECO:0000256" key="3">
    <source>
        <dbReference type="HAMAP-Rule" id="MF_00245"/>
    </source>
</evidence>
<dbReference type="InterPro" id="IPR054831">
    <property type="entry name" value="UPF0122_fam_protein"/>
</dbReference>
<name>A0AAW5JSP4_9FIRM</name>
<evidence type="ECO:0000256" key="1">
    <source>
        <dbReference type="ARBA" id="ARBA00008720"/>
    </source>
</evidence>
<dbReference type="InterPro" id="IPR013324">
    <property type="entry name" value="RNA_pol_sigma_r3/r4-like"/>
</dbReference>
<dbReference type="Pfam" id="PF04297">
    <property type="entry name" value="UPF0122"/>
    <property type="match status" value="1"/>
</dbReference>
<dbReference type="NCBIfam" id="NF045758">
    <property type="entry name" value="YlxM"/>
    <property type="match status" value="1"/>
</dbReference>
<dbReference type="InterPro" id="IPR036388">
    <property type="entry name" value="WH-like_DNA-bd_sf"/>
</dbReference>
<evidence type="ECO:0000313" key="5">
    <source>
        <dbReference type="Proteomes" id="UP001204562"/>
    </source>
</evidence>
<protein>
    <recommendedName>
        <fullName evidence="3">UPF0122 protein NE579_13700</fullName>
    </recommendedName>
</protein>
<reference evidence="4" key="1">
    <citation type="submission" date="2022-06" db="EMBL/GenBank/DDBJ databases">
        <title>Isolation of gut microbiota from human fecal samples.</title>
        <authorList>
            <person name="Pamer E.G."/>
            <person name="Barat B."/>
            <person name="Waligurski E."/>
            <person name="Medina S."/>
            <person name="Paddock L."/>
            <person name="Mostad J."/>
        </authorList>
    </citation>
    <scope>NUCLEOTIDE SEQUENCE</scope>
    <source>
        <strain evidence="4">DFI.9.91</strain>
    </source>
</reference>
<keyword evidence="4" id="KW-0238">DNA-binding</keyword>
<dbReference type="AlphaFoldDB" id="A0AAW5JSP4"/>
<dbReference type="Gene3D" id="1.10.10.10">
    <property type="entry name" value="Winged helix-like DNA-binding domain superfamily/Winged helix DNA-binding domain"/>
    <property type="match status" value="1"/>
</dbReference>
<proteinExistence type="inferred from homology"/>
<dbReference type="GO" id="GO:0003677">
    <property type="term" value="F:DNA binding"/>
    <property type="evidence" value="ECO:0007669"/>
    <property type="project" value="UniProtKB-KW"/>
</dbReference>
<dbReference type="EMBL" id="JANFYS010000033">
    <property type="protein sequence ID" value="MCQ4771496.1"/>
    <property type="molecule type" value="Genomic_DNA"/>
</dbReference>
<dbReference type="InterPro" id="IPR007394">
    <property type="entry name" value="UPF0122"/>
</dbReference>
<comment type="similarity">
    <text evidence="1 3">Belongs to the UPF0122 family.</text>
</comment>
<dbReference type="SUPFAM" id="SSF88659">
    <property type="entry name" value="Sigma3 and sigma4 domains of RNA polymerase sigma factors"/>
    <property type="match status" value="1"/>
</dbReference>
<evidence type="ECO:0000256" key="2">
    <source>
        <dbReference type="ARBA" id="ARBA00024764"/>
    </source>
</evidence>
<comment type="function">
    <text evidence="2 3">Might take part in the signal recognition particle (SRP) pathway. This is inferred from the conservation of its genetic proximity to ftsY/ffh. May be a regulatory protein.</text>
</comment>
<dbReference type="PANTHER" id="PTHR40083:SF1">
    <property type="entry name" value="UPF0122 PROTEIN YLXM"/>
    <property type="match status" value="1"/>
</dbReference>